<sequence length="121" mass="13527">MPEQSILLRFSYFEHDWIEEDIDGPEAAEATLLRVASEGDWFEVDDAEPDEFASLDALAERAEQVVVGEWKMPAAAVRMPLDKLQTIIGGGGWTFAGGDFSEFVGNNQDTEMLVKLVRHRP</sequence>
<dbReference type="RefSeq" id="WP_376806397.1">
    <property type="nucleotide sequence ID" value="NZ_JBHTAC010000009.1"/>
</dbReference>
<keyword evidence="2" id="KW-1185">Reference proteome</keyword>
<organism evidence="1 2">
    <name type="scientific">Catellatospora aurea</name>
    <dbReference type="NCBI Taxonomy" id="1337874"/>
    <lineage>
        <taxon>Bacteria</taxon>
        <taxon>Bacillati</taxon>
        <taxon>Actinomycetota</taxon>
        <taxon>Actinomycetes</taxon>
        <taxon>Micromonosporales</taxon>
        <taxon>Micromonosporaceae</taxon>
        <taxon>Catellatospora</taxon>
    </lineage>
</organism>
<comment type="caution">
    <text evidence="1">The sequence shown here is derived from an EMBL/GenBank/DDBJ whole genome shotgun (WGS) entry which is preliminary data.</text>
</comment>
<name>A0ABW2GWG7_9ACTN</name>
<accession>A0ABW2GWG7</accession>
<proteinExistence type="predicted"/>
<dbReference type="Proteomes" id="UP001596392">
    <property type="component" value="Unassembled WGS sequence"/>
</dbReference>
<gene>
    <name evidence="1" type="ORF">ACFQO7_11785</name>
</gene>
<evidence type="ECO:0000313" key="1">
    <source>
        <dbReference type="EMBL" id="MFC7243157.1"/>
    </source>
</evidence>
<protein>
    <submittedName>
        <fullName evidence="1">Uncharacterized protein</fullName>
    </submittedName>
</protein>
<reference evidence="2" key="1">
    <citation type="journal article" date="2019" name="Int. J. Syst. Evol. Microbiol.">
        <title>The Global Catalogue of Microorganisms (GCM) 10K type strain sequencing project: providing services to taxonomists for standard genome sequencing and annotation.</title>
        <authorList>
            <consortium name="The Broad Institute Genomics Platform"/>
            <consortium name="The Broad Institute Genome Sequencing Center for Infectious Disease"/>
            <person name="Wu L."/>
            <person name="Ma J."/>
        </authorList>
    </citation>
    <scope>NUCLEOTIDE SEQUENCE [LARGE SCALE GENOMIC DNA]</scope>
    <source>
        <strain evidence="2">CGMCC 1.9106</strain>
    </source>
</reference>
<dbReference type="EMBL" id="JBHTAC010000009">
    <property type="protein sequence ID" value="MFC7243157.1"/>
    <property type="molecule type" value="Genomic_DNA"/>
</dbReference>
<evidence type="ECO:0000313" key="2">
    <source>
        <dbReference type="Proteomes" id="UP001596392"/>
    </source>
</evidence>